<proteinExistence type="predicted"/>
<dbReference type="EMBL" id="KZ014173">
    <property type="protein sequence ID" value="PIO13727.1"/>
    <property type="molecule type" value="Genomic_DNA"/>
</dbReference>
<dbReference type="AlphaFoldDB" id="A0A2G9QDR2"/>
<gene>
    <name evidence="2" type="ORF">AB205_0115520</name>
</gene>
<dbReference type="Proteomes" id="UP000228934">
    <property type="component" value="Unassembled WGS sequence"/>
</dbReference>
<feature type="region of interest" description="Disordered" evidence="1">
    <location>
        <begin position="46"/>
        <end position="75"/>
    </location>
</feature>
<keyword evidence="3" id="KW-1185">Reference proteome</keyword>
<reference evidence="3" key="1">
    <citation type="journal article" date="2017" name="Nat. Commun.">
        <title>The North American bullfrog draft genome provides insight into hormonal regulation of long noncoding RNA.</title>
        <authorList>
            <person name="Hammond S.A."/>
            <person name="Warren R.L."/>
            <person name="Vandervalk B.P."/>
            <person name="Kucuk E."/>
            <person name="Khan H."/>
            <person name="Gibb E.A."/>
            <person name="Pandoh P."/>
            <person name="Kirk H."/>
            <person name="Zhao Y."/>
            <person name="Jones M."/>
            <person name="Mungall A.J."/>
            <person name="Coope R."/>
            <person name="Pleasance S."/>
            <person name="Moore R.A."/>
            <person name="Holt R.A."/>
            <person name="Round J.M."/>
            <person name="Ohora S."/>
            <person name="Walle B.V."/>
            <person name="Veldhoen N."/>
            <person name="Helbing C.C."/>
            <person name="Birol I."/>
        </authorList>
    </citation>
    <scope>NUCLEOTIDE SEQUENCE [LARGE SCALE GENOMIC DNA]</scope>
</reference>
<protein>
    <submittedName>
        <fullName evidence="2">Uncharacterized protein</fullName>
    </submittedName>
</protein>
<evidence type="ECO:0000313" key="2">
    <source>
        <dbReference type="EMBL" id="PIO13727.1"/>
    </source>
</evidence>
<accession>A0A2G9QDR2</accession>
<organism evidence="2 3">
    <name type="scientific">Aquarana catesbeiana</name>
    <name type="common">American bullfrog</name>
    <name type="synonym">Rana catesbeiana</name>
    <dbReference type="NCBI Taxonomy" id="8400"/>
    <lineage>
        <taxon>Eukaryota</taxon>
        <taxon>Metazoa</taxon>
        <taxon>Chordata</taxon>
        <taxon>Craniata</taxon>
        <taxon>Vertebrata</taxon>
        <taxon>Euteleostomi</taxon>
        <taxon>Amphibia</taxon>
        <taxon>Batrachia</taxon>
        <taxon>Anura</taxon>
        <taxon>Neobatrachia</taxon>
        <taxon>Ranoidea</taxon>
        <taxon>Ranidae</taxon>
        <taxon>Aquarana</taxon>
    </lineage>
</organism>
<sequence length="327" mass="36642">MSRKQMGERGLRKLTTFLFPQDKVSAFQDSAGGLTETREAYTDLPDDIHNEMGTAPLPISPTHDPGSDPLTSSPAKARMWMDTPQSHSPHVSTAAQAQAFNPFQSNQALHNSMASFPTSGQPVIDTTLKEMLMSLQTSLMTDLSSLFSKISTEMHSMDNRISNMERGMTECSATTNPDPTTQAQLLTLRRDLRSLLLHSYELIQRKLKATTYSTSNKAGKRLAQRLKGQRIKSKIPTLSYPHPTDTLTNPQDIANAFSDYYSKLYNIKHDHTTYQPSHEDINNFLQQIKLPKLTDSQLTSLNEPFSDREILDTISSLPMGRILQKVL</sequence>
<evidence type="ECO:0000313" key="3">
    <source>
        <dbReference type="Proteomes" id="UP000228934"/>
    </source>
</evidence>
<evidence type="ECO:0000256" key="1">
    <source>
        <dbReference type="SAM" id="MobiDB-lite"/>
    </source>
</evidence>
<dbReference type="OrthoDB" id="10617213at2759"/>
<name>A0A2G9QDR2_AQUCT</name>